<protein>
    <recommendedName>
        <fullName evidence="5 10">Transaldolase</fullName>
        <ecNumber evidence="5 10">2.2.1.2</ecNumber>
    </recommendedName>
</protein>
<comment type="catalytic activity">
    <reaction evidence="10">
        <text>D-sedoheptulose 7-phosphate + D-glyceraldehyde 3-phosphate = D-erythrose 4-phosphate + beta-D-fructose 6-phosphate</text>
        <dbReference type="Rhea" id="RHEA:17053"/>
        <dbReference type="ChEBI" id="CHEBI:16897"/>
        <dbReference type="ChEBI" id="CHEBI:57483"/>
        <dbReference type="ChEBI" id="CHEBI:57634"/>
        <dbReference type="ChEBI" id="CHEBI:59776"/>
        <dbReference type="EC" id="2.2.1.2"/>
    </reaction>
</comment>
<name>A0ABU2XBQ8_9ACTN</name>
<keyword evidence="6 10" id="KW-0963">Cytoplasm</keyword>
<dbReference type="SUPFAM" id="SSF51569">
    <property type="entry name" value="Aldolase"/>
    <property type="match status" value="1"/>
</dbReference>
<evidence type="ECO:0000256" key="4">
    <source>
        <dbReference type="ARBA" id="ARBA00008426"/>
    </source>
</evidence>
<accession>A0ABU2XBQ8</accession>
<evidence type="ECO:0000256" key="2">
    <source>
        <dbReference type="ARBA" id="ARBA00004496"/>
    </source>
</evidence>
<evidence type="ECO:0000256" key="9">
    <source>
        <dbReference type="ARBA" id="ARBA00023270"/>
    </source>
</evidence>
<organism evidence="11 12">
    <name type="scientific">Streptomyces lonegramiae</name>
    <dbReference type="NCBI Taxonomy" id="3075524"/>
    <lineage>
        <taxon>Bacteria</taxon>
        <taxon>Bacillati</taxon>
        <taxon>Actinomycetota</taxon>
        <taxon>Actinomycetes</taxon>
        <taxon>Kitasatosporales</taxon>
        <taxon>Streptomycetaceae</taxon>
        <taxon>Streptomyces</taxon>
    </lineage>
</organism>
<comment type="subcellular location">
    <subcellularLocation>
        <location evidence="2 10">Cytoplasm</location>
    </subcellularLocation>
</comment>
<dbReference type="PIRSF" id="PIRSF036915">
    <property type="entry name" value="Trnald_Bac_Plnt"/>
    <property type="match status" value="1"/>
</dbReference>
<comment type="function">
    <text evidence="1 10">Transaldolase is important for the balance of metabolites in the pentose-phosphate pathway.</text>
</comment>
<dbReference type="EC" id="2.2.1.2" evidence="5 10"/>
<evidence type="ECO:0000256" key="5">
    <source>
        <dbReference type="ARBA" id="ARBA00013151"/>
    </source>
</evidence>
<dbReference type="PANTHER" id="PTHR10683:SF31">
    <property type="entry name" value="TRANSALDOLASE"/>
    <property type="match status" value="1"/>
</dbReference>
<dbReference type="PANTHER" id="PTHR10683">
    <property type="entry name" value="TRANSALDOLASE"/>
    <property type="match status" value="1"/>
</dbReference>
<sequence length="390" mass="41516">MTQRRSGSSARPASPVLSGLAAEGVSVWLDGLTRSALADGSFATWVRGGAVTGAVLSAAPVLREVRARTGHPYREQIDTLARRRTAPEAIVRALFSHDARWACDLLAPVHAAADGLDGWVCVDLPQDTGRDTPSALAAAKSLARVVNRPNLLIRVPATDAGTDLVSVCAAEGIGVNAALVHSVDRYTDVLDAYWQGLEHALRTGRDLSRHVCVVTVEVADVERAVDRALARSPGGNAAGPLRGRTALALARGVYDIHERALDSGRWGALRRAGARPYRIGWSGADAERPAADLDTAGRIRHVEEIVAWRTAHLLAPGILTEVAARAAPDGDSLTGEGPTAREFRALLRQRGVAVDRLAGELTEHRVRRLRRHGDGLLAAVRETPSVRAYG</sequence>
<comment type="caution">
    <text evidence="10">Lacks conserved residue(s) required for the propagation of feature annotation.</text>
</comment>
<keyword evidence="9 10" id="KW-0704">Schiff base</keyword>
<dbReference type="Proteomes" id="UP001180754">
    <property type="component" value="Unassembled WGS sequence"/>
</dbReference>
<evidence type="ECO:0000256" key="7">
    <source>
        <dbReference type="ARBA" id="ARBA00022679"/>
    </source>
</evidence>
<dbReference type="InterPro" id="IPR013785">
    <property type="entry name" value="Aldolase_TIM"/>
</dbReference>
<keyword evidence="12" id="KW-1185">Reference proteome</keyword>
<dbReference type="InterPro" id="IPR001585">
    <property type="entry name" value="TAL/FSA"/>
</dbReference>
<dbReference type="EMBL" id="JAVRFD010000003">
    <property type="protein sequence ID" value="MDT0542985.1"/>
    <property type="molecule type" value="Genomic_DNA"/>
</dbReference>
<evidence type="ECO:0000256" key="1">
    <source>
        <dbReference type="ARBA" id="ARBA00003518"/>
    </source>
</evidence>
<comment type="pathway">
    <text evidence="3 10">Carbohydrate degradation; pentose phosphate pathway; D-glyceraldehyde 3-phosphate and beta-D-fructose 6-phosphate from D-ribose 5-phosphate and D-xylulose 5-phosphate (non-oxidative stage): step 2/3.</text>
</comment>
<dbReference type="InterPro" id="IPR004732">
    <property type="entry name" value="Transaldolase_2"/>
</dbReference>
<dbReference type="Gene3D" id="3.20.20.70">
    <property type="entry name" value="Aldolase class I"/>
    <property type="match status" value="1"/>
</dbReference>
<dbReference type="Pfam" id="PF00923">
    <property type="entry name" value="TAL_FSA"/>
    <property type="match status" value="1"/>
</dbReference>
<dbReference type="HAMAP" id="MF_00493">
    <property type="entry name" value="Transaldolase_2"/>
    <property type="match status" value="1"/>
</dbReference>
<evidence type="ECO:0000256" key="6">
    <source>
        <dbReference type="ARBA" id="ARBA00022490"/>
    </source>
</evidence>
<reference evidence="11" key="1">
    <citation type="submission" date="2024-05" db="EMBL/GenBank/DDBJ databases">
        <title>30 novel species of actinomycetes from the DSMZ collection.</title>
        <authorList>
            <person name="Nouioui I."/>
        </authorList>
    </citation>
    <scope>NUCLEOTIDE SEQUENCE</scope>
    <source>
        <strain evidence="11">DSM 41529</strain>
    </source>
</reference>
<proteinExistence type="inferred from homology"/>
<keyword evidence="8 10" id="KW-0570">Pentose shunt</keyword>
<comment type="caution">
    <text evidence="11">The sequence shown here is derived from an EMBL/GenBank/DDBJ whole genome shotgun (WGS) entry which is preliminary data.</text>
</comment>
<evidence type="ECO:0000256" key="8">
    <source>
        <dbReference type="ARBA" id="ARBA00023126"/>
    </source>
</evidence>
<evidence type="ECO:0000313" key="11">
    <source>
        <dbReference type="EMBL" id="MDT0542985.1"/>
    </source>
</evidence>
<evidence type="ECO:0000256" key="10">
    <source>
        <dbReference type="HAMAP-Rule" id="MF_00493"/>
    </source>
</evidence>
<comment type="similarity">
    <text evidence="4 10">Belongs to the transaldolase family. Type 2 subfamily.</text>
</comment>
<gene>
    <name evidence="10" type="primary">tal</name>
    <name evidence="11" type="ORF">RND15_09655</name>
</gene>
<evidence type="ECO:0000313" key="12">
    <source>
        <dbReference type="Proteomes" id="UP001180754"/>
    </source>
</evidence>
<evidence type="ECO:0000256" key="3">
    <source>
        <dbReference type="ARBA" id="ARBA00004857"/>
    </source>
</evidence>
<dbReference type="RefSeq" id="WP_311723335.1">
    <property type="nucleotide sequence ID" value="NZ_JAVRFD010000003.1"/>
</dbReference>
<keyword evidence="7 10" id="KW-0808">Transferase</keyword>